<accession>A0A7J9F4T0</accession>
<gene>
    <name evidence="3" type="ORF">Gotri_004428</name>
</gene>
<dbReference type="PANTHER" id="PTHR47074:SF48">
    <property type="entry name" value="POLYNUCLEOTIDYL TRANSFERASE, RIBONUCLEASE H-LIKE SUPERFAMILY PROTEIN"/>
    <property type="match status" value="1"/>
</dbReference>
<dbReference type="InterPro" id="IPR036397">
    <property type="entry name" value="RNaseH_sf"/>
</dbReference>
<dbReference type="Pfam" id="PF13966">
    <property type="entry name" value="zf-RVT"/>
    <property type="match status" value="1"/>
</dbReference>
<keyword evidence="4" id="KW-1185">Reference proteome</keyword>
<feature type="domain" description="RNase H type-1" evidence="1">
    <location>
        <begin position="299"/>
        <end position="419"/>
    </location>
</feature>
<feature type="domain" description="Reverse transcriptase zinc-binding" evidence="2">
    <location>
        <begin position="107"/>
        <end position="193"/>
    </location>
</feature>
<dbReference type="InterPro" id="IPR026960">
    <property type="entry name" value="RVT-Znf"/>
</dbReference>
<dbReference type="GO" id="GO:0003676">
    <property type="term" value="F:nucleic acid binding"/>
    <property type="evidence" value="ECO:0007669"/>
    <property type="project" value="InterPro"/>
</dbReference>
<name>A0A7J9F4T0_9ROSI</name>
<evidence type="ECO:0000313" key="3">
    <source>
        <dbReference type="EMBL" id="MBA0780312.1"/>
    </source>
</evidence>
<evidence type="ECO:0000259" key="2">
    <source>
        <dbReference type="Pfam" id="PF13966"/>
    </source>
</evidence>
<dbReference type="SUPFAM" id="SSF53098">
    <property type="entry name" value="Ribonuclease H-like"/>
    <property type="match status" value="1"/>
</dbReference>
<dbReference type="CDD" id="cd06222">
    <property type="entry name" value="RNase_H_like"/>
    <property type="match status" value="1"/>
</dbReference>
<sequence>MGQGSFGGSMWRCLGDKCGGWFAVETRFVLRVSLERPVFCMRGSGGMWETAERFIFGRRIGVLKGSREERVREIYGDYMGDQICKIPIIHNGPDDHRIWFHNPLGSYSTKSAYSWMTLKHVGFGPHRAFWRLIWKLYTLPKIKVFCWRIGHDILPTYENISKIRRDLNCMCPCCGIEKETLIHALKDCPRARAVLIYGGLDNALVEGNYRRCVDWVEDVARSLDNKALSDFVTVLWNIWNNRNNKLFRNKEDNEKVIWDRAALLNRDFRIFNFVEKPMIPKPVVERGWQKPDVGVVKINFDAAVVGRKMSFGLVARDHDGFVLGGRAGVLEINTGAEWAELWALAESMELAREKRWLKLELESDCANLVNRLKSASVDFSTLGFRIRQLLNSFEPCFVFNFVWTPRCCNKAADQLCKWAFKNNFSKAFDMDYPTEIHDVILRDAIN</sequence>
<dbReference type="Proteomes" id="UP000593568">
    <property type="component" value="Unassembled WGS sequence"/>
</dbReference>
<dbReference type="Gene3D" id="3.30.420.10">
    <property type="entry name" value="Ribonuclease H-like superfamily/Ribonuclease H"/>
    <property type="match status" value="1"/>
</dbReference>
<dbReference type="InterPro" id="IPR012337">
    <property type="entry name" value="RNaseH-like_sf"/>
</dbReference>
<dbReference type="EMBL" id="JABEZW010000011">
    <property type="protein sequence ID" value="MBA0780312.1"/>
    <property type="molecule type" value="Genomic_DNA"/>
</dbReference>
<comment type="caution">
    <text evidence="3">The sequence shown here is derived from an EMBL/GenBank/DDBJ whole genome shotgun (WGS) entry which is preliminary data.</text>
</comment>
<dbReference type="InterPro" id="IPR002156">
    <property type="entry name" value="RNaseH_domain"/>
</dbReference>
<dbReference type="PANTHER" id="PTHR47074">
    <property type="entry name" value="BNAC02G40300D PROTEIN"/>
    <property type="match status" value="1"/>
</dbReference>
<proteinExistence type="predicted"/>
<dbReference type="Pfam" id="PF13456">
    <property type="entry name" value="RVT_3"/>
    <property type="match status" value="1"/>
</dbReference>
<evidence type="ECO:0000313" key="4">
    <source>
        <dbReference type="Proteomes" id="UP000593568"/>
    </source>
</evidence>
<dbReference type="GO" id="GO:0004523">
    <property type="term" value="F:RNA-DNA hybrid ribonuclease activity"/>
    <property type="evidence" value="ECO:0007669"/>
    <property type="project" value="InterPro"/>
</dbReference>
<dbReference type="InterPro" id="IPR052929">
    <property type="entry name" value="RNase_H-like_EbsB-rel"/>
</dbReference>
<evidence type="ECO:0000259" key="1">
    <source>
        <dbReference type="Pfam" id="PF13456"/>
    </source>
</evidence>
<protein>
    <recommendedName>
        <fullName evidence="5">RNase H type-1 domain-containing protein</fullName>
    </recommendedName>
</protein>
<evidence type="ECO:0008006" key="5">
    <source>
        <dbReference type="Google" id="ProtNLM"/>
    </source>
</evidence>
<dbReference type="InterPro" id="IPR044730">
    <property type="entry name" value="RNase_H-like_dom_plant"/>
</dbReference>
<dbReference type="AlphaFoldDB" id="A0A7J9F4T0"/>
<reference evidence="3 4" key="1">
    <citation type="journal article" date="2019" name="Genome Biol. Evol.">
        <title>Insights into the evolution of the New World diploid cottons (Gossypium, subgenus Houzingenia) based on genome sequencing.</title>
        <authorList>
            <person name="Grover C.E."/>
            <person name="Arick M.A. 2nd"/>
            <person name="Thrash A."/>
            <person name="Conover J.L."/>
            <person name="Sanders W.S."/>
            <person name="Peterson D.G."/>
            <person name="Frelichowski J.E."/>
            <person name="Scheffler J.A."/>
            <person name="Scheffler B.E."/>
            <person name="Wendel J.F."/>
        </authorList>
    </citation>
    <scope>NUCLEOTIDE SEQUENCE [LARGE SCALE GENOMIC DNA]</scope>
    <source>
        <strain evidence="3">8</strain>
        <tissue evidence="3">Leaf</tissue>
    </source>
</reference>
<organism evidence="3 4">
    <name type="scientific">Gossypium trilobum</name>
    <dbReference type="NCBI Taxonomy" id="34281"/>
    <lineage>
        <taxon>Eukaryota</taxon>
        <taxon>Viridiplantae</taxon>
        <taxon>Streptophyta</taxon>
        <taxon>Embryophyta</taxon>
        <taxon>Tracheophyta</taxon>
        <taxon>Spermatophyta</taxon>
        <taxon>Magnoliopsida</taxon>
        <taxon>eudicotyledons</taxon>
        <taxon>Gunneridae</taxon>
        <taxon>Pentapetalae</taxon>
        <taxon>rosids</taxon>
        <taxon>malvids</taxon>
        <taxon>Malvales</taxon>
        <taxon>Malvaceae</taxon>
        <taxon>Malvoideae</taxon>
        <taxon>Gossypium</taxon>
    </lineage>
</organism>